<dbReference type="InterPro" id="IPR013321">
    <property type="entry name" value="Arc_rbn_hlx_hlx"/>
</dbReference>
<dbReference type="InterPro" id="IPR010985">
    <property type="entry name" value="Ribbon_hlx_hlx"/>
</dbReference>
<dbReference type="GO" id="GO:0006355">
    <property type="term" value="P:regulation of DNA-templated transcription"/>
    <property type="evidence" value="ECO:0007669"/>
    <property type="project" value="InterPro"/>
</dbReference>
<accession>A0A178J441</accession>
<proteinExistence type="inferred from homology"/>
<dbReference type="GeneID" id="78074028"/>
<dbReference type="Proteomes" id="UP000094761">
    <property type="component" value="Plasmid p57_like"/>
</dbReference>
<dbReference type="EMBL" id="LUAX01000009">
    <property type="protein sequence ID" value="OAM96641.1"/>
    <property type="molecule type" value="Genomic_DNA"/>
</dbReference>
<protein>
    <submittedName>
        <fullName evidence="3">DUF1778 domain-containing protein</fullName>
    </submittedName>
</protein>
<geneLocation type="plasmid" evidence="4 5">
    <name>p57_like</name>
</geneLocation>
<comment type="similarity">
    <text evidence="2">Belongs to the TacA antitoxin family.</text>
</comment>
<dbReference type="AlphaFoldDB" id="A0A178J441"/>
<dbReference type="Gene3D" id="1.10.1220.10">
    <property type="entry name" value="Met repressor-like"/>
    <property type="match status" value="1"/>
</dbReference>
<dbReference type="PANTHER" id="PTHR35401">
    <property type="entry name" value="COPG FAMILY HELIX-TURN-HELIX PROTEIN-RELATED-RELATED"/>
    <property type="match status" value="1"/>
</dbReference>
<evidence type="ECO:0000313" key="3">
    <source>
        <dbReference type="EMBL" id="MDC5742336.1"/>
    </source>
</evidence>
<dbReference type="RefSeq" id="WP_069665517.1">
    <property type="nucleotide sequence ID" value="NZ_CM004621.1"/>
</dbReference>
<comment type="caution">
    <text evidence="4">The sequence shown here is derived from an EMBL/GenBank/DDBJ whole genome shotgun (WGS) entry which is preliminary data.</text>
</comment>
<name>A0A178J441_9VIBR</name>
<reference evidence="3" key="2">
    <citation type="submission" date="2022-11" db="EMBL/GenBank/DDBJ databases">
        <title>Role of the vibriolysin VemA secreted by the emergent pathogen Vibrio europaeus in the colonization of Manila clam mucus.</title>
        <authorList>
            <person name="Martinez C."/>
            <person name="Rodriguez S."/>
            <person name="Vences A."/>
            <person name="Barja J.L."/>
            <person name="Toranzo A.E."/>
            <person name="Dubert J."/>
        </authorList>
    </citation>
    <scope>NUCLEOTIDE SEQUENCE</scope>
    <source>
        <strain evidence="3">3454</strain>
    </source>
</reference>
<evidence type="ECO:0000256" key="1">
    <source>
        <dbReference type="ARBA" id="ARBA00022649"/>
    </source>
</evidence>
<gene>
    <name evidence="4" type="ORF">AZ468_25050</name>
    <name evidence="3" type="ORF">OPW20_19875</name>
</gene>
<dbReference type="EMBL" id="JAPFIT010000022">
    <property type="protein sequence ID" value="MDC5742336.1"/>
    <property type="molecule type" value="Genomic_DNA"/>
</dbReference>
<keyword evidence="1" id="KW-1277">Toxin-antitoxin system</keyword>
<organism evidence="4 5">
    <name type="scientific">Vibrio europaeus</name>
    <dbReference type="NCBI Taxonomy" id="300876"/>
    <lineage>
        <taxon>Bacteria</taxon>
        <taxon>Pseudomonadati</taxon>
        <taxon>Pseudomonadota</taxon>
        <taxon>Gammaproteobacteria</taxon>
        <taxon>Vibrionales</taxon>
        <taxon>Vibrionaceae</taxon>
        <taxon>Vibrio</taxon>
        <taxon>Vibrio oreintalis group</taxon>
    </lineage>
</organism>
<dbReference type="Proteomes" id="UP001150001">
    <property type="component" value="Unassembled WGS sequence"/>
</dbReference>
<evidence type="ECO:0000313" key="6">
    <source>
        <dbReference type="Proteomes" id="UP001150001"/>
    </source>
</evidence>
<keyword evidence="6" id="KW-1185">Reference proteome</keyword>
<evidence type="ECO:0000313" key="4">
    <source>
        <dbReference type="EMBL" id="OAM96641.1"/>
    </source>
</evidence>
<sequence length="98" mass="10811">MAKTINERITARVDSTNRELLEAALSLSGFSTLNSFVAHAAVAEAKKLIEQNARISLCSQDALAFIDALDSPVKMNDKFLRAARLHKETITNEHCTPR</sequence>
<dbReference type="SUPFAM" id="SSF47598">
    <property type="entry name" value="Ribbon-helix-helix"/>
    <property type="match status" value="1"/>
</dbReference>
<dbReference type="Pfam" id="PF08681">
    <property type="entry name" value="TacA1"/>
    <property type="match status" value="1"/>
</dbReference>
<dbReference type="Gene3D" id="1.20.890.30">
    <property type="entry name" value="VCA0319-like"/>
    <property type="match status" value="1"/>
</dbReference>
<dbReference type="PANTHER" id="PTHR35401:SF2">
    <property type="entry name" value="ABC-TYPE TRANSPORT SYSTEM"/>
    <property type="match status" value="1"/>
</dbReference>
<dbReference type="OrthoDB" id="6445324at2"/>
<evidence type="ECO:0000256" key="2">
    <source>
        <dbReference type="ARBA" id="ARBA00049988"/>
    </source>
</evidence>
<keyword evidence="4" id="KW-0614">Plasmid</keyword>
<dbReference type="InterPro" id="IPR014795">
    <property type="entry name" value="TacA_1-like"/>
</dbReference>
<reference evidence="4 5" key="1">
    <citation type="submission" date="2016-03" db="EMBL/GenBank/DDBJ databases">
        <title>Draft genome sequence of the Vibrio tubiashii subs. europaeus.</title>
        <authorList>
            <person name="Spinard E."/>
            <person name="Dubert J."/>
            <person name="Nelson D.R."/>
            <person name="Barja J.L."/>
        </authorList>
    </citation>
    <scope>NUCLEOTIDE SEQUENCE [LARGE SCALE GENOMIC DNA]</scope>
    <source>
        <strain evidence="5">PP-638</strain>
        <strain evidence="4">PP2-638</strain>
        <plasmid evidence="4">p57_like</plasmid>
        <plasmid evidence="5">Plasmid p57_like</plasmid>
    </source>
</reference>
<evidence type="ECO:0000313" key="5">
    <source>
        <dbReference type="Proteomes" id="UP000094761"/>
    </source>
</evidence>